<proteinExistence type="predicted"/>
<keyword evidence="3" id="KW-1185">Reference proteome</keyword>
<sequence length="131" mass="12938">MEVVNGGVVGKVMVGNDTGIDVAEDWGGKARDVDRDLGSGEFDIVVVVVPVVGDGVEVGFGLVTPFAGVVGFGGADDANVDAAVVVIGVAVGVKVGGVEVTALPGTGIEVKMDDDTSDVGDPVSDPRAGED</sequence>
<organism evidence="2 3">
    <name type="scientific">Amanita muscaria (strain Koide BX008)</name>
    <dbReference type="NCBI Taxonomy" id="946122"/>
    <lineage>
        <taxon>Eukaryota</taxon>
        <taxon>Fungi</taxon>
        <taxon>Dikarya</taxon>
        <taxon>Basidiomycota</taxon>
        <taxon>Agaricomycotina</taxon>
        <taxon>Agaricomycetes</taxon>
        <taxon>Agaricomycetidae</taxon>
        <taxon>Agaricales</taxon>
        <taxon>Pluteineae</taxon>
        <taxon>Amanitaceae</taxon>
        <taxon>Amanita</taxon>
    </lineage>
</organism>
<dbReference type="InParanoid" id="A0A0C2X602"/>
<dbReference type="Proteomes" id="UP000054549">
    <property type="component" value="Unassembled WGS sequence"/>
</dbReference>
<dbReference type="EMBL" id="KN818247">
    <property type="protein sequence ID" value="KIL64701.1"/>
    <property type="molecule type" value="Genomic_DNA"/>
</dbReference>
<gene>
    <name evidence="2" type="ORF">M378DRAFT_178656</name>
</gene>
<dbReference type="AlphaFoldDB" id="A0A0C2X602"/>
<dbReference type="HOGENOM" id="CLU_1927061_0_0_1"/>
<accession>A0A0C2X602</accession>
<evidence type="ECO:0000256" key="1">
    <source>
        <dbReference type="SAM" id="MobiDB-lite"/>
    </source>
</evidence>
<protein>
    <submittedName>
        <fullName evidence="2">Uncharacterized protein</fullName>
    </submittedName>
</protein>
<evidence type="ECO:0000313" key="3">
    <source>
        <dbReference type="Proteomes" id="UP000054549"/>
    </source>
</evidence>
<evidence type="ECO:0000313" key="2">
    <source>
        <dbReference type="EMBL" id="KIL64701.1"/>
    </source>
</evidence>
<reference evidence="2 3" key="1">
    <citation type="submission" date="2014-04" db="EMBL/GenBank/DDBJ databases">
        <title>Evolutionary Origins and Diversification of the Mycorrhizal Mutualists.</title>
        <authorList>
            <consortium name="DOE Joint Genome Institute"/>
            <consortium name="Mycorrhizal Genomics Consortium"/>
            <person name="Kohler A."/>
            <person name="Kuo A."/>
            <person name="Nagy L.G."/>
            <person name="Floudas D."/>
            <person name="Copeland A."/>
            <person name="Barry K.W."/>
            <person name="Cichocki N."/>
            <person name="Veneault-Fourrey C."/>
            <person name="LaButti K."/>
            <person name="Lindquist E.A."/>
            <person name="Lipzen A."/>
            <person name="Lundell T."/>
            <person name="Morin E."/>
            <person name="Murat C."/>
            <person name="Riley R."/>
            <person name="Ohm R."/>
            <person name="Sun H."/>
            <person name="Tunlid A."/>
            <person name="Henrissat B."/>
            <person name="Grigoriev I.V."/>
            <person name="Hibbett D.S."/>
            <person name="Martin F."/>
        </authorList>
    </citation>
    <scope>NUCLEOTIDE SEQUENCE [LARGE SCALE GENOMIC DNA]</scope>
    <source>
        <strain evidence="2 3">Koide BX008</strain>
    </source>
</reference>
<name>A0A0C2X602_AMAMK</name>
<feature type="region of interest" description="Disordered" evidence="1">
    <location>
        <begin position="109"/>
        <end position="131"/>
    </location>
</feature>